<feature type="transmembrane region" description="Helical" evidence="1">
    <location>
        <begin position="17"/>
        <end position="34"/>
    </location>
</feature>
<gene>
    <name evidence="2" type="ORF">RRG08_030174</name>
</gene>
<evidence type="ECO:0000256" key="1">
    <source>
        <dbReference type="SAM" id="Phobius"/>
    </source>
</evidence>
<protein>
    <submittedName>
        <fullName evidence="2">Uncharacterized protein</fullName>
    </submittedName>
</protein>
<keyword evidence="1" id="KW-0812">Transmembrane</keyword>
<keyword evidence="3" id="KW-1185">Reference proteome</keyword>
<dbReference type="Proteomes" id="UP001283361">
    <property type="component" value="Unassembled WGS sequence"/>
</dbReference>
<proteinExistence type="predicted"/>
<reference evidence="2" key="1">
    <citation type="journal article" date="2023" name="G3 (Bethesda)">
        <title>A reference genome for the long-term kleptoplast-retaining sea slug Elysia crispata morphotype clarki.</title>
        <authorList>
            <person name="Eastman K.E."/>
            <person name="Pendleton A.L."/>
            <person name="Shaikh M.A."/>
            <person name="Suttiyut T."/>
            <person name="Ogas R."/>
            <person name="Tomko P."/>
            <person name="Gavelis G."/>
            <person name="Widhalm J.R."/>
            <person name="Wisecaver J.H."/>
        </authorList>
    </citation>
    <scope>NUCLEOTIDE SEQUENCE</scope>
    <source>
        <strain evidence="2">ECLA1</strain>
    </source>
</reference>
<accession>A0AAE1DKR7</accession>
<dbReference type="AlphaFoldDB" id="A0AAE1DKR7"/>
<sequence>MERNQTGPLDGDWEGKVALTALTVGAVVALSGWSPSWRERMQSLSDQGLVVSTLQPDVATLRGACVRTTQLLRMANTSLQNAIFGNSNWRGNLVLTPDPSSLQVLPR</sequence>
<name>A0AAE1DKR7_9GAST</name>
<comment type="caution">
    <text evidence="2">The sequence shown here is derived from an EMBL/GenBank/DDBJ whole genome shotgun (WGS) entry which is preliminary data.</text>
</comment>
<evidence type="ECO:0000313" key="3">
    <source>
        <dbReference type="Proteomes" id="UP001283361"/>
    </source>
</evidence>
<dbReference type="EMBL" id="JAWDGP010003469">
    <property type="protein sequence ID" value="KAK3774092.1"/>
    <property type="molecule type" value="Genomic_DNA"/>
</dbReference>
<organism evidence="2 3">
    <name type="scientific">Elysia crispata</name>
    <name type="common">lettuce slug</name>
    <dbReference type="NCBI Taxonomy" id="231223"/>
    <lineage>
        <taxon>Eukaryota</taxon>
        <taxon>Metazoa</taxon>
        <taxon>Spiralia</taxon>
        <taxon>Lophotrochozoa</taxon>
        <taxon>Mollusca</taxon>
        <taxon>Gastropoda</taxon>
        <taxon>Heterobranchia</taxon>
        <taxon>Euthyneura</taxon>
        <taxon>Panpulmonata</taxon>
        <taxon>Sacoglossa</taxon>
        <taxon>Placobranchoidea</taxon>
        <taxon>Plakobranchidae</taxon>
        <taxon>Elysia</taxon>
    </lineage>
</organism>
<keyword evidence="1" id="KW-0472">Membrane</keyword>
<evidence type="ECO:0000313" key="2">
    <source>
        <dbReference type="EMBL" id="KAK3774092.1"/>
    </source>
</evidence>
<keyword evidence="1" id="KW-1133">Transmembrane helix</keyword>